<protein>
    <submittedName>
        <fullName evidence="3">Uncharacterized protein</fullName>
    </submittedName>
</protein>
<evidence type="ECO:0000313" key="4">
    <source>
        <dbReference type="Proteomes" id="UP000249497"/>
    </source>
</evidence>
<keyword evidence="2" id="KW-0812">Transmembrane</keyword>
<gene>
    <name evidence="3" type="ORF">BO86DRAFT_146154</name>
</gene>
<feature type="region of interest" description="Disordered" evidence="1">
    <location>
        <begin position="83"/>
        <end position="116"/>
    </location>
</feature>
<keyword evidence="2" id="KW-0472">Membrane</keyword>
<name>A0A8T8WV69_ASPJA</name>
<dbReference type="GeneID" id="37169950"/>
<organism evidence="3 4">
    <name type="scientific">Aspergillus japonicus CBS 114.51</name>
    <dbReference type="NCBI Taxonomy" id="1448312"/>
    <lineage>
        <taxon>Eukaryota</taxon>
        <taxon>Fungi</taxon>
        <taxon>Dikarya</taxon>
        <taxon>Ascomycota</taxon>
        <taxon>Pezizomycotina</taxon>
        <taxon>Eurotiomycetes</taxon>
        <taxon>Eurotiomycetidae</taxon>
        <taxon>Eurotiales</taxon>
        <taxon>Aspergillaceae</taxon>
        <taxon>Aspergillus</taxon>
        <taxon>Aspergillus subgen. Circumdati</taxon>
    </lineage>
</organism>
<reference evidence="3 4" key="1">
    <citation type="submission" date="2018-02" db="EMBL/GenBank/DDBJ databases">
        <title>The genomes of Aspergillus section Nigri reveals drivers in fungal speciation.</title>
        <authorList>
            <consortium name="DOE Joint Genome Institute"/>
            <person name="Vesth T.C."/>
            <person name="Nybo J."/>
            <person name="Theobald S."/>
            <person name="Brandl J."/>
            <person name="Frisvad J.C."/>
            <person name="Nielsen K.F."/>
            <person name="Lyhne E.K."/>
            <person name="Kogle M.E."/>
            <person name="Kuo A."/>
            <person name="Riley R."/>
            <person name="Clum A."/>
            <person name="Nolan M."/>
            <person name="Lipzen A."/>
            <person name="Salamov A."/>
            <person name="Henrissat B."/>
            <person name="Wiebenga A."/>
            <person name="De vries R.P."/>
            <person name="Grigoriev I.V."/>
            <person name="Mortensen U.H."/>
            <person name="Andersen M.R."/>
            <person name="Baker S.E."/>
        </authorList>
    </citation>
    <scope>NUCLEOTIDE SEQUENCE [LARGE SCALE GENOMIC DNA]</scope>
    <source>
        <strain evidence="3 4">CBS 114.51</strain>
    </source>
</reference>
<sequence length="116" mass="12125">MGGLCGVGMGVRWCWVYQVVNRKKESARGSCAGVAVCMLLAVSAYASFVALVGRNPAGAWTWRGVHDPIRDHSWAAMIPLANSGSGPADRARNLLSSGNGRGDISGGPDLSRLLPT</sequence>
<dbReference type="EMBL" id="KZ824811">
    <property type="protein sequence ID" value="RAH79721.1"/>
    <property type="molecule type" value="Genomic_DNA"/>
</dbReference>
<dbReference type="Proteomes" id="UP000249497">
    <property type="component" value="Unassembled WGS sequence"/>
</dbReference>
<evidence type="ECO:0000256" key="1">
    <source>
        <dbReference type="SAM" id="MobiDB-lite"/>
    </source>
</evidence>
<dbReference type="AlphaFoldDB" id="A0A8T8WV69"/>
<accession>A0A8T8WV69</accession>
<evidence type="ECO:0000313" key="3">
    <source>
        <dbReference type="EMBL" id="RAH79721.1"/>
    </source>
</evidence>
<evidence type="ECO:0000256" key="2">
    <source>
        <dbReference type="SAM" id="Phobius"/>
    </source>
</evidence>
<feature type="transmembrane region" description="Helical" evidence="2">
    <location>
        <begin position="31"/>
        <end position="53"/>
    </location>
</feature>
<proteinExistence type="predicted"/>
<keyword evidence="2" id="KW-1133">Transmembrane helix</keyword>
<keyword evidence="4" id="KW-1185">Reference proteome</keyword>
<dbReference type="RefSeq" id="XP_025525615.1">
    <property type="nucleotide sequence ID" value="XM_025666258.1"/>
</dbReference>